<keyword evidence="1" id="KW-0472">Membrane</keyword>
<evidence type="ECO:0000313" key="2">
    <source>
        <dbReference type="EMBL" id="MBW71650.1"/>
    </source>
</evidence>
<accession>A0A2M4D249</accession>
<organism evidence="2">
    <name type="scientific">Anopheles darlingi</name>
    <name type="common">Mosquito</name>
    <dbReference type="NCBI Taxonomy" id="43151"/>
    <lineage>
        <taxon>Eukaryota</taxon>
        <taxon>Metazoa</taxon>
        <taxon>Ecdysozoa</taxon>
        <taxon>Arthropoda</taxon>
        <taxon>Hexapoda</taxon>
        <taxon>Insecta</taxon>
        <taxon>Pterygota</taxon>
        <taxon>Neoptera</taxon>
        <taxon>Endopterygota</taxon>
        <taxon>Diptera</taxon>
        <taxon>Nematocera</taxon>
        <taxon>Culicoidea</taxon>
        <taxon>Culicidae</taxon>
        <taxon>Anophelinae</taxon>
        <taxon>Anopheles</taxon>
    </lineage>
</organism>
<keyword evidence="1" id="KW-1133">Transmembrane helix</keyword>
<proteinExistence type="predicted"/>
<dbReference type="AlphaFoldDB" id="A0A2M4D249"/>
<evidence type="ECO:0000256" key="1">
    <source>
        <dbReference type="SAM" id="Phobius"/>
    </source>
</evidence>
<protein>
    <submittedName>
        <fullName evidence="2">Putative secreted protein</fullName>
    </submittedName>
</protein>
<keyword evidence="1" id="KW-0812">Transmembrane</keyword>
<name>A0A2M4D249_ANODA</name>
<dbReference type="EMBL" id="GGFL01007472">
    <property type="protein sequence ID" value="MBW71650.1"/>
    <property type="molecule type" value="Transcribed_RNA"/>
</dbReference>
<reference evidence="2" key="1">
    <citation type="submission" date="2018-01" db="EMBL/GenBank/DDBJ databases">
        <title>An insight into the sialome of Amazonian anophelines.</title>
        <authorList>
            <person name="Ribeiro J.M."/>
            <person name="Scarpassa V."/>
            <person name="Calvo E."/>
        </authorList>
    </citation>
    <scope>NUCLEOTIDE SEQUENCE</scope>
</reference>
<feature type="transmembrane region" description="Helical" evidence="1">
    <location>
        <begin position="12"/>
        <end position="31"/>
    </location>
</feature>
<sequence>MVLRCKKATAATRSVLLLIRLLIFSTIGIVAKKEYLTARMNTKLYKYRNVNYIHNSICVLVADQQHVLGLHFEFFLQIPHQQPL</sequence>